<dbReference type="EMBL" id="CABD030010758">
    <property type="status" value="NOT_ANNOTATED_CDS"/>
    <property type="molecule type" value="Genomic_DNA"/>
</dbReference>
<sequence>MAVTGAGSGARLSLPRGSSDSTRVAARPWQRPSFRGWELHRVPPRPGDDA</sequence>
<dbReference type="InParanoid" id="A0A2I2YSK9"/>
<evidence type="ECO:0000313" key="3">
    <source>
        <dbReference type="Proteomes" id="UP000001519"/>
    </source>
</evidence>
<keyword evidence="3" id="KW-1185">Reference proteome</keyword>
<evidence type="ECO:0000313" key="2">
    <source>
        <dbReference type="Ensembl" id="ENSGGOP00000037935.1"/>
    </source>
</evidence>
<dbReference type="Proteomes" id="UP000001519">
    <property type="component" value="Chromosome 2A"/>
</dbReference>
<evidence type="ECO:0000256" key="1">
    <source>
        <dbReference type="SAM" id="MobiDB-lite"/>
    </source>
</evidence>
<accession>A0A2I2YSK9</accession>
<dbReference type="Bgee" id="ENSGGOG00000040710">
    <property type="expression patterns" value="Expressed in prefrontal cortex and 3 other cell types or tissues"/>
</dbReference>
<dbReference type="OMA" id="WELHRVP"/>
<dbReference type="Ensembl" id="ENSGGOT00000055539.1">
    <property type="protein sequence ID" value="ENSGGOP00000037935.1"/>
    <property type="gene ID" value="ENSGGOG00000040710.1"/>
</dbReference>
<protein>
    <submittedName>
        <fullName evidence="2">Uncharacterized protein</fullName>
    </submittedName>
</protein>
<name>A0A2I2YSK9_GORGO</name>
<dbReference type="GeneTree" id="ENSGT00910000147365"/>
<reference evidence="2" key="3">
    <citation type="submission" date="2025-08" db="UniProtKB">
        <authorList>
            <consortium name="Ensembl"/>
        </authorList>
    </citation>
    <scope>IDENTIFICATION</scope>
</reference>
<reference evidence="2 3" key="2">
    <citation type="journal article" date="2012" name="Nature">
        <title>Insights into hominid evolution from the gorilla genome sequence.</title>
        <authorList>
            <person name="Scally A."/>
            <person name="Dutheil J.Y."/>
            <person name="Hillier L.W."/>
            <person name="Jordan G.E."/>
            <person name="Goodhead I."/>
            <person name="Herrero J."/>
            <person name="Hobolth A."/>
            <person name="Lappalainen T."/>
            <person name="Mailund T."/>
            <person name="Marques-Bonet T."/>
            <person name="McCarthy S."/>
            <person name="Montgomery S.H."/>
            <person name="Schwalie P.C."/>
            <person name="Tang Y.A."/>
            <person name="Ward M.C."/>
            <person name="Xue Y."/>
            <person name="Yngvadottir B."/>
            <person name="Alkan C."/>
            <person name="Andersen L.N."/>
            <person name="Ayub Q."/>
            <person name="Ball E.V."/>
            <person name="Beal K."/>
            <person name="Bradley B.J."/>
            <person name="Chen Y."/>
            <person name="Clee C.M."/>
            <person name="Fitzgerald S."/>
            <person name="Graves T.A."/>
            <person name="Gu Y."/>
            <person name="Heath P."/>
            <person name="Heger A."/>
            <person name="Karakoc E."/>
            <person name="Kolb-Kokocinski A."/>
            <person name="Laird G.K."/>
            <person name="Lunter G."/>
            <person name="Meader S."/>
            <person name="Mort M."/>
            <person name="Mullikin J.C."/>
            <person name="Munch K."/>
            <person name="O'Connor T.D."/>
            <person name="Phillips A.D."/>
            <person name="Prado-Martinez J."/>
            <person name="Rogers A.S."/>
            <person name="Sajjadian S."/>
            <person name="Schmidt D."/>
            <person name="Shaw K."/>
            <person name="Simpson J.T."/>
            <person name="Stenson P.D."/>
            <person name="Turner D.J."/>
            <person name="Vigilant L."/>
            <person name="Vilella A.J."/>
            <person name="Whitener W."/>
            <person name="Zhu B."/>
            <person name="Cooper D.N."/>
            <person name="de Jong P."/>
            <person name="Dermitzakis E.T."/>
            <person name="Eichler E.E."/>
            <person name="Flicek P."/>
            <person name="Goldman N."/>
            <person name="Mundy N.I."/>
            <person name="Ning Z."/>
            <person name="Odom D.T."/>
            <person name="Ponting C.P."/>
            <person name="Quail M.A."/>
            <person name="Ryder O.A."/>
            <person name="Searle S.M."/>
            <person name="Warren W.C."/>
            <person name="Wilson R.K."/>
            <person name="Schierup M.H."/>
            <person name="Rogers J."/>
            <person name="Tyler-Smith C."/>
            <person name="Durbin R."/>
        </authorList>
    </citation>
    <scope>NUCLEOTIDE SEQUENCE [LARGE SCALE GENOMIC DNA]</scope>
</reference>
<reference evidence="2" key="4">
    <citation type="submission" date="2025-09" db="UniProtKB">
        <authorList>
            <consortium name="Ensembl"/>
        </authorList>
    </citation>
    <scope>IDENTIFICATION</scope>
</reference>
<feature type="region of interest" description="Disordered" evidence="1">
    <location>
        <begin position="1"/>
        <end position="50"/>
    </location>
</feature>
<dbReference type="AlphaFoldDB" id="A0A2I2YSK9"/>
<organism evidence="2 3">
    <name type="scientific">Gorilla gorilla gorilla</name>
    <name type="common">Western lowland gorilla</name>
    <dbReference type="NCBI Taxonomy" id="9595"/>
    <lineage>
        <taxon>Eukaryota</taxon>
        <taxon>Metazoa</taxon>
        <taxon>Chordata</taxon>
        <taxon>Craniata</taxon>
        <taxon>Vertebrata</taxon>
        <taxon>Euteleostomi</taxon>
        <taxon>Mammalia</taxon>
        <taxon>Eutheria</taxon>
        <taxon>Euarchontoglires</taxon>
        <taxon>Primates</taxon>
        <taxon>Haplorrhini</taxon>
        <taxon>Catarrhini</taxon>
        <taxon>Hominidae</taxon>
        <taxon>Gorilla</taxon>
    </lineage>
</organism>
<feature type="compositionally biased region" description="Basic and acidic residues" evidence="1">
    <location>
        <begin position="37"/>
        <end position="50"/>
    </location>
</feature>
<reference evidence="3" key="1">
    <citation type="submission" date="2011-05" db="EMBL/GenBank/DDBJ databases">
        <title>Insights into the evolution of the great apes provided by the gorilla genome.</title>
        <authorList>
            <person name="Scally A."/>
        </authorList>
    </citation>
    <scope>NUCLEOTIDE SEQUENCE [LARGE SCALE GENOMIC DNA]</scope>
</reference>
<proteinExistence type="predicted"/>